<comment type="caution">
    <text evidence="4">The sequence shown here is derived from an EMBL/GenBank/DDBJ whole genome shotgun (WGS) entry which is preliminary data.</text>
</comment>
<feature type="domain" description="Methyltransferase type 11" evidence="3">
    <location>
        <begin position="553"/>
        <end position="609"/>
    </location>
</feature>
<evidence type="ECO:0000313" key="5">
    <source>
        <dbReference type="Proteomes" id="UP000626109"/>
    </source>
</evidence>
<name>A0A813L0F0_POLGL</name>
<dbReference type="Proteomes" id="UP000626109">
    <property type="component" value="Unassembled WGS sequence"/>
</dbReference>
<dbReference type="InterPro" id="IPR029063">
    <property type="entry name" value="SAM-dependent_MTases_sf"/>
</dbReference>
<dbReference type="Pfam" id="PF01323">
    <property type="entry name" value="DSBA"/>
    <property type="match status" value="1"/>
</dbReference>
<dbReference type="EMBL" id="CAJNNW010033229">
    <property type="protein sequence ID" value="CAE8717782.1"/>
    <property type="molecule type" value="Genomic_DNA"/>
</dbReference>
<dbReference type="Gene3D" id="2.60.120.330">
    <property type="entry name" value="B-lactam Antibiotic, Isopenicillin N Synthase, Chain"/>
    <property type="match status" value="1"/>
</dbReference>
<dbReference type="Gene3D" id="3.40.50.150">
    <property type="entry name" value="Vaccinia Virus protein VP39"/>
    <property type="match status" value="1"/>
</dbReference>
<organism evidence="4 5">
    <name type="scientific">Polarella glacialis</name>
    <name type="common">Dinoflagellate</name>
    <dbReference type="NCBI Taxonomy" id="89957"/>
    <lineage>
        <taxon>Eukaryota</taxon>
        <taxon>Sar</taxon>
        <taxon>Alveolata</taxon>
        <taxon>Dinophyceae</taxon>
        <taxon>Suessiales</taxon>
        <taxon>Suessiaceae</taxon>
        <taxon>Polarella</taxon>
    </lineage>
</organism>
<sequence length="677" mass="75577">MTDSVRSYSTSAESVASTESAPAEKEFGDYWLPWHIDSNFVTVLHKEMYARESDGSLVPEPEGSGLLMMNRAGDVTKFESSDENALVLQMGAFAQIYSGGHLEAGRHAVLNPRPPGIARFNYCNFWYVPWTTVCDTPAGLEDQAVSKGWNAMMDASYVDLTMRQSFSAFRKFMVSPEARAQFADSVRFKELSAMLPLRTANKGSKKTQFQIDVITDVRCPFSHLSQTNLEAAIRSLDMEDQFQLRFYPNFLNPNVPKEGGNLDDYLQREFGYSKEFAHSEDYPIRRAGLQAGIRFNPNRRVVNTFDAFCLMEAAQEVGLQHQLVKALSHQYFEEAQDISDEKVLLAVAAAAGLPIAEEALLARMRSDEVRQSVQERYEELSALLGEVPHFLLRDGVSGNGLEVGGNRSVEEWEEVLQGVVQKSRLMGMRIPGLQGQDIWLAEANPNSPLSLAVPAQHGWAPATWPYQEKDFARMDESEDNFMYAQPRLVNHLDEVSLARLSNVYRAAFEAAPSGFAVLDLCSSWNSHFPEDIMDGASRVAVHGLNGPELEANKQATERHVQDLNKSAALPYESGSFDFVTMALSVQYLTNPRAVFSEMHRVLKPGGMAIVTYSHKTFIEKAVKVWADETDDGEGRSHIVCRYFQHSPSKGWEKLTSVDVSPQHGDPVWLVTAVKAAN</sequence>
<feature type="compositionally biased region" description="Low complexity" evidence="1">
    <location>
        <begin position="7"/>
        <end position="20"/>
    </location>
</feature>
<dbReference type="InterPro" id="IPR027443">
    <property type="entry name" value="IPNS-like_sf"/>
</dbReference>
<proteinExistence type="predicted"/>
<evidence type="ECO:0000256" key="1">
    <source>
        <dbReference type="SAM" id="MobiDB-lite"/>
    </source>
</evidence>
<dbReference type="Pfam" id="PF08241">
    <property type="entry name" value="Methyltransf_11"/>
    <property type="match status" value="1"/>
</dbReference>
<evidence type="ECO:0000313" key="4">
    <source>
        <dbReference type="EMBL" id="CAE8717782.1"/>
    </source>
</evidence>
<dbReference type="PANTHER" id="PTHR43036">
    <property type="entry name" value="OSJNBB0011N17.9 PROTEIN"/>
    <property type="match status" value="1"/>
</dbReference>
<reference evidence="4" key="1">
    <citation type="submission" date="2021-02" db="EMBL/GenBank/DDBJ databases">
        <authorList>
            <person name="Dougan E. K."/>
            <person name="Rhodes N."/>
            <person name="Thang M."/>
            <person name="Chan C."/>
        </authorList>
    </citation>
    <scope>NUCLEOTIDE SEQUENCE</scope>
</reference>
<evidence type="ECO:0000259" key="3">
    <source>
        <dbReference type="Pfam" id="PF08241"/>
    </source>
</evidence>
<accession>A0A813L0F0</accession>
<evidence type="ECO:0000259" key="2">
    <source>
        <dbReference type="Pfam" id="PF01323"/>
    </source>
</evidence>
<dbReference type="CDD" id="cd02440">
    <property type="entry name" value="AdoMet_MTases"/>
    <property type="match status" value="1"/>
</dbReference>
<dbReference type="GO" id="GO:0008757">
    <property type="term" value="F:S-adenosylmethionine-dependent methyltransferase activity"/>
    <property type="evidence" value="ECO:0007669"/>
    <property type="project" value="InterPro"/>
</dbReference>
<dbReference type="AlphaFoldDB" id="A0A813L0F0"/>
<dbReference type="SUPFAM" id="SSF52833">
    <property type="entry name" value="Thioredoxin-like"/>
    <property type="match status" value="1"/>
</dbReference>
<dbReference type="Gene3D" id="3.40.30.10">
    <property type="entry name" value="Glutaredoxin"/>
    <property type="match status" value="1"/>
</dbReference>
<dbReference type="PANTHER" id="PTHR43036:SF2">
    <property type="entry name" value="OS04G0481300 PROTEIN"/>
    <property type="match status" value="1"/>
</dbReference>
<dbReference type="InterPro" id="IPR013216">
    <property type="entry name" value="Methyltransf_11"/>
</dbReference>
<dbReference type="InterPro" id="IPR036249">
    <property type="entry name" value="Thioredoxin-like_sf"/>
</dbReference>
<feature type="region of interest" description="Disordered" evidence="1">
    <location>
        <begin position="1"/>
        <end position="20"/>
    </location>
</feature>
<gene>
    <name evidence="4" type="ORF">PGLA2088_LOCUS39705</name>
</gene>
<protein>
    <recommendedName>
        <fullName evidence="6">Methyltransferase type 11 domain-containing protein</fullName>
    </recommendedName>
</protein>
<dbReference type="InterPro" id="IPR001853">
    <property type="entry name" value="DSBA-like_thioredoxin_dom"/>
</dbReference>
<feature type="domain" description="DSBA-like thioredoxin" evidence="2">
    <location>
        <begin position="210"/>
        <end position="383"/>
    </location>
</feature>
<dbReference type="SUPFAM" id="SSF53335">
    <property type="entry name" value="S-adenosyl-L-methionine-dependent methyltransferases"/>
    <property type="match status" value="1"/>
</dbReference>
<dbReference type="SUPFAM" id="SSF51197">
    <property type="entry name" value="Clavaminate synthase-like"/>
    <property type="match status" value="1"/>
</dbReference>
<dbReference type="GO" id="GO:0016491">
    <property type="term" value="F:oxidoreductase activity"/>
    <property type="evidence" value="ECO:0007669"/>
    <property type="project" value="InterPro"/>
</dbReference>
<evidence type="ECO:0008006" key="6">
    <source>
        <dbReference type="Google" id="ProtNLM"/>
    </source>
</evidence>